<dbReference type="EMBL" id="FNGE01000008">
    <property type="protein sequence ID" value="SDL30496.1"/>
    <property type="molecule type" value="Genomic_DNA"/>
</dbReference>
<dbReference type="SUPFAM" id="SSF51445">
    <property type="entry name" value="(Trans)glycosidases"/>
    <property type="match status" value="1"/>
</dbReference>
<dbReference type="STRING" id="525640.SAMN04487971_108193"/>
<gene>
    <name evidence="1" type="ORF">SAMN04487971_108193</name>
</gene>
<dbReference type="Proteomes" id="UP000199555">
    <property type="component" value="Unassembled WGS sequence"/>
</dbReference>
<evidence type="ECO:0000313" key="2">
    <source>
        <dbReference type="Proteomes" id="UP000199555"/>
    </source>
</evidence>
<evidence type="ECO:0000313" key="1">
    <source>
        <dbReference type="EMBL" id="SDL30496.1"/>
    </source>
</evidence>
<dbReference type="InterPro" id="IPR017853">
    <property type="entry name" value="GH"/>
</dbReference>
<protein>
    <submittedName>
        <fullName evidence="1">Uncharacterized protein</fullName>
    </submittedName>
</protein>
<dbReference type="OrthoDB" id="9816564at2"/>
<proteinExistence type="predicted"/>
<accession>A0A1G9IZN9</accession>
<name>A0A1G9IZN9_9RHOB</name>
<dbReference type="RefSeq" id="WP_139166689.1">
    <property type="nucleotide sequence ID" value="NZ_FNGE01000008.1"/>
</dbReference>
<organism evidence="1 2">
    <name type="scientific">Paracoccus chinensis</name>
    <dbReference type="NCBI Taxonomy" id="525640"/>
    <lineage>
        <taxon>Bacteria</taxon>
        <taxon>Pseudomonadati</taxon>
        <taxon>Pseudomonadota</taxon>
        <taxon>Alphaproteobacteria</taxon>
        <taxon>Rhodobacterales</taxon>
        <taxon>Paracoccaceae</taxon>
        <taxon>Paracoccus</taxon>
    </lineage>
</organism>
<keyword evidence="2" id="KW-1185">Reference proteome</keyword>
<dbReference type="AlphaFoldDB" id="A0A1G9IZN9"/>
<reference evidence="2" key="1">
    <citation type="submission" date="2016-10" db="EMBL/GenBank/DDBJ databases">
        <authorList>
            <person name="Varghese N."/>
            <person name="Submissions S."/>
        </authorList>
    </citation>
    <scope>NUCLEOTIDE SEQUENCE [LARGE SCALE GENOMIC DNA]</scope>
    <source>
        <strain evidence="2">CGMCC 1.7655</strain>
    </source>
</reference>
<sequence>MGKAVSGWTADHALRMVIELMDAAGSANPYTQWWTCDPTHDCAPEIWRTTDELVRAFGPAIGVVGCNYPAFAAAAPLRDILRCAADRYPDHRIGLTETSWHDSRAGCEGRFPRIRSRAEWWDHVL</sequence>